<keyword evidence="4" id="KW-1015">Disulfide bond</keyword>
<evidence type="ECO:0000256" key="6">
    <source>
        <dbReference type="RuleBase" id="RU004440"/>
    </source>
</evidence>
<keyword evidence="5" id="KW-0326">Glycosidase</keyword>
<dbReference type="InterPro" id="IPR019799">
    <property type="entry name" value="Glyco_hydro_22_CS"/>
</dbReference>
<feature type="domain" description="Glycosyl hydrolases family 22 (GH22)" evidence="9">
    <location>
        <begin position="94"/>
        <end position="112"/>
    </location>
</feature>
<dbReference type="GeneID" id="108736930"/>
<dbReference type="RefSeq" id="XP_025835250.1">
    <property type="nucleotide sequence ID" value="XM_025979465.1"/>
</dbReference>
<dbReference type="PROSITE" id="PS51348">
    <property type="entry name" value="GLYCOSYL_HYDROL_F22_2"/>
    <property type="match status" value="1"/>
</dbReference>
<dbReference type="KEGG" id="apln:108736930"/>
<dbReference type="GO" id="GO:0003796">
    <property type="term" value="F:lysozyme activity"/>
    <property type="evidence" value="ECO:0007669"/>
    <property type="project" value="UniProtKB-EC"/>
</dbReference>
<evidence type="ECO:0000313" key="11">
    <source>
        <dbReference type="RefSeq" id="XP_025835250.1"/>
    </source>
</evidence>
<keyword evidence="8" id="KW-0732">Signal</keyword>
<sequence>MAIPLGTVIRALSAFSIIFPHLVLSKVFRRCELAQELRNVHGISMNDLPMWICIAQHESQFDTSAKNAGSGDHGIFQISEIYWCSATGKGLYECGLPCSAFQDDDITDDVECAKKIYDEHMKITGDGYNAWSAYTSFCKNSTRLPLYIVGCFDEDNFIQYEPEEVKSFEGFRKAPFRQPPQYPYHPHLQFLKIANYAHQKLMFDPPLITTISPPNAFNEFIETSENEVKSQGKQVYAKPRGYSTTSNSYNLQNTFGTNYQNRRFSNPRNFPTTFRPVYRGRSRLNNQWYRSETESPQISFYPTIRTGRTRAIFPTTFPHSSFLFLNNKQNFQPDFYDSFGDESRIDSIPFQQQISQGSTATTTERTSTDAETIETSPATASTSSTPSSSTFRPIESPVPVRPSEVPIHELSVTSGRPFKHKPIRTKRPLFGHNHFHHQYEKADNLGERSSPSYKTLKSDSVTTTNTPTVGRHNDHFFIKPGTVFASVNEGGTTISTNRPFSTS</sequence>
<keyword evidence="5" id="KW-0378">Hydrolase</keyword>
<evidence type="ECO:0000256" key="4">
    <source>
        <dbReference type="ARBA" id="ARBA00023157"/>
    </source>
</evidence>
<dbReference type="SMART" id="SM00263">
    <property type="entry name" value="LYZ1"/>
    <property type="match status" value="1"/>
</dbReference>
<name>A0A7F5RH96_AGRPL</name>
<evidence type="ECO:0000256" key="2">
    <source>
        <dbReference type="ARBA" id="ARBA00012732"/>
    </source>
</evidence>
<dbReference type="EC" id="3.2.1.17" evidence="2"/>
<feature type="compositionally biased region" description="Low complexity" evidence="7">
    <location>
        <begin position="375"/>
        <end position="401"/>
    </location>
</feature>
<feature type="region of interest" description="Disordered" evidence="7">
    <location>
        <begin position="444"/>
        <end position="468"/>
    </location>
</feature>
<dbReference type="Gene3D" id="1.10.530.10">
    <property type="match status" value="1"/>
</dbReference>
<dbReference type="GO" id="GO:0031640">
    <property type="term" value="P:killing of cells of another organism"/>
    <property type="evidence" value="ECO:0007669"/>
    <property type="project" value="UniProtKB-KW"/>
</dbReference>
<evidence type="ECO:0000259" key="9">
    <source>
        <dbReference type="PROSITE" id="PS00128"/>
    </source>
</evidence>
<dbReference type="InterPro" id="IPR023346">
    <property type="entry name" value="Lysozyme-like_dom_sf"/>
</dbReference>
<dbReference type="PANTHER" id="PTHR11407:SF63">
    <property type="entry name" value="LYSOZYME C"/>
    <property type="match status" value="1"/>
</dbReference>
<dbReference type="PRINTS" id="PR00135">
    <property type="entry name" value="LYZLACT"/>
</dbReference>
<keyword evidence="3" id="KW-0081">Bacteriolytic enzyme</keyword>
<gene>
    <name evidence="11" type="primary">LOC108736930</name>
</gene>
<dbReference type="PANTHER" id="PTHR11407">
    <property type="entry name" value="LYSOZYME C"/>
    <property type="match status" value="1"/>
</dbReference>
<dbReference type="OrthoDB" id="17373at2759"/>
<feature type="signal peptide" evidence="8">
    <location>
        <begin position="1"/>
        <end position="25"/>
    </location>
</feature>
<dbReference type="AlphaFoldDB" id="A0A7F5RH96"/>
<evidence type="ECO:0000256" key="3">
    <source>
        <dbReference type="ARBA" id="ARBA00022638"/>
    </source>
</evidence>
<feature type="chain" id="PRO_5028863783" description="lysozyme" evidence="8">
    <location>
        <begin position="26"/>
        <end position="503"/>
    </location>
</feature>
<dbReference type="InterPro" id="IPR001916">
    <property type="entry name" value="Glyco_hydro_22"/>
</dbReference>
<organism evidence="10 11">
    <name type="scientific">Agrilus planipennis</name>
    <name type="common">Emerald ash borer</name>
    <name type="synonym">Agrilus marcopoli</name>
    <dbReference type="NCBI Taxonomy" id="224129"/>
    <lineage>
        <taxon>Eukaryota</taxon>
        <taxon>Metazoa</taxon>
        <taxon>Ecdysozoa</taxon>
        <taxon>Arthropoda</taxon>
        <taxon>Hexapoda</taxon>
        <taxon>Insecta</taxon>
        <taxon>Pterygota</taxon>
        <taxon>Neoptera</taxon>
        <taxon>Endopterygota</taxon>
        <taxon>Coleoptera</taxon>
        <taxon>Polyphaga</taxon>
        <taxon>Elateriformia</taxon>
        <taxon>Buprestoidea</taxon>
        <taxon>Buprestidae</taxon>
        <taxon>Agrilinae</taxon>
        <taxon>Agrilus</taxon>
    </lineage>
</organism>
<feature type="compositionally biased region" description="Polar residues" evidence="7">
    <location>
        <begin position="447"/>
        <end position="468"/>
    </location>
</feature>
<feature type="non-terminal residue" evidence="11">
    <location>
        <position position="503"/>
    </location>
</feature>
<evidence type="ECO:0000256" key="8">
    <source>
        <dbReference type="SAM" id="SignalP"/>
    </source>
</evidence>
<dbReference type="InParanoid" id="A0A7F5RH96"/>
<reference evidence="11" key="1">
    <citation type="submission" date="2025-08" db="UniProtKB">
        <authorList>
            <consortium name="RefSeq"/>
        </authorList>
    </citation>
    <scope>IDENTIFICATION</scope>
    <source>
        <tissue evidence="11">Entire body</tissue>
    </source>
</reference>
<evidence type="ECO:0000256" key="1">
    <source>
        <dbReference type="ARBA" id="ARBA00000632"/>
    </source>
</evidence>
<dbReference type="PROSITE" id="PS00128">
    <property type="entry name" value="GLYCOSYL_HYDROL_F22_1"/>
    <property type="match status" value="1"/>
</dbReference>
<proteinExistence type="inferred from homology"/>
<keyword evidence="3" id="KW-0929">Antimicrobial</keyword>
<dbReference type="CDD" id="cd16899">
    <property type="entry name" value="LYZ_C_invert"/>
    <property type="match status" value="1"/>
</dbReference>
<feature type="region of interest" description="Disordered" evidence="7">
    <location>
        <begin position="348"/>
        <end position="401"/>
    </location>
</feature>
<comment type="catalytic activity">
    <reaction evidence="1">
        <text>Hydrolysis of (1-&gt;4)-beta-linkages between N-acetylmuramic acid and N-acetyl-D-glucosamine residues in a peptidoglycan and between N-acetyl-D-glucosamine residues in chitodextrins.</text>
        <dbReference type="EC" id="3.2.1.17"/>
    </reaction>
</comment>
<dbReference type="Pfam" id="PF00062">
    <property type="entry name" value="Lys"/>
    <property type="match status" value="1"/>
</dbReference>
<comment type="similarity">
    <text evidence="6">Belongs to the glycosyl hydrolase 22 family.</text>
</comment>
<evidence type="ECO:0000256" key="5">
    <source>
        <dbReference type="ARBA" id="ARBA00023295"/>
    </source>
</evidence>
<dbReference type="SUPFAM" id="SSF53955">
    <property type="entry name" value="Lysozyme-like"/>
    <property type="match status" value="1"/>
</dbReference>
<dbReference type="Proteomes" id="UP000192223">
    <property type="component" value="Unplaced"/>
</dbReference>
<dbReference type="GO" id="GO:0042742">
    <property type="term" value="P:defense response to bacterium"/>
    <property type="evidence" value="ECO:0007669"/>
    <property type="project" value="UniProtKB-KW"/>
</dbReference>
<protein>
    <recommendedName>
        <fullName evidence="2">lysozyme</fullName>
        <ecNumber evidence="2">3.2.1.17</ecNumber>
    </recommendedName>
</protein>
<keyword evidence="10" id="KW-1185">Reference proteome</keyword>
<evidence type="ECO:0000313" key="10">
    <source>
        <dbReference type="Proteomes" id="UP000192223"/>
    </source>
</evidence>
<evidence type="ECO:0000256" key="7">
    <source>
        <dbReference type="SAM" id="MobiDB-lite"/>
    </source>
</evidence>
<accession>A0A7F5RH96</accession>